<comment type="caution">
    <text evidence="2">The sequence shown here is derived from an EMBL/GenBank/DDBJ whole genome shotgun (WGS) entry which is preliminary data.</text>
</comment>
<keyword evidence="3" id="KW-1185">Reference proteome</keyword>
<name>A0ABS2D220_9SPHN</name>
<dbReference type="EMBL" id="JAFEMC010000001">
    <property type="protein sequence ID" value="MBM6574958.1"/>
    <property type="molecule type" value="Genomic_DNA"/>
</dbReference>
<feature type="transmembrane region" description="Helical" evidence="1">
    <location>
        <begin position="20"/>
        <end position="40"/>
    </location>
</feature>
<keyword evidence="1" id="KW-0812">Transmembrane</keyword>
<dbReference type="InterPro" id="IPR005325">
    <property type="entry name" value="DUF308_memb"/>
</dbReference>
<feature type="transmembrane region" description="Helical" evidence="1">
    <location>
        <begin position="77"/>
        <end position="95"/>
    </location>
</feature>
<sequence>MTDTPRGMESLRIQGIGAGWGWILAYGILSVVLGILAFAAPFAATLAATLVIGIFFMAAGATSIAAGVFGKGHDGRAYAIVFGTLSLFVGGVMAFEPATGALSLTMLVAVWLGVRGVMELVFGVRMRRGKAMMIVLGIVNLVLAAIVLATLPWSALTLPGYVLGISFLLGGATSIGAALAHRKGEPAFAV</sequence>
<feature type="transmembrane region" description="Helical" evidence="1">
    <location>
        <begin position="161"/>
        <end position="180"/>
    </location>
</feature>
<dbReference type="RefSeq" id="WP_204193370.1">
    <property type="nucleotide sequence ID" value="NZ_JAFEMC010000001.1"/>
</dbReference>
<protein>
    <submittedName>
        <fullName evidence="2">DUF308 domain-containing protein</fullName>
    </submittedName>
</protein>
<dbReference type="PANTHER" id="PTHR34989">
    <property type="entry name" value="PROTEIN HDED"/>
    <property type="match status" value="1"/>
</dbReference>
<keyword evidence="1" id="KW-1133">Transmembrane helix</keyword>
<reference evidence="2 3" key="1">
    <citation type="submission" date="2020-12" db="EMBL/GenBank/DDBJ databases">
        <title>Sphingomonas sp.</title>
        <authorList>
            <person name="Kim M.K."/>
        </authorList>
    </citation>
    <scope>NUCLEOTIDE SEQUENCE [LARGE SCALE GENOMIC DNA]</scope>
    <source>
        <strain evidence="2 3">BT552</strain>
    </source>
</reference>
<keyword evidence="1" id="KW-0472">Membrane</keyword>
<feature type="transmembrane region" description="Helical" evidence="1">
    <location>
        <begin position="101"/>
        <end position="122"/>
    </location>
</feature>
<dbReference type="PANTHER" id="PTHR34989:SF1">
    <property type="entry name" value="PROTEIN HDED"/>
    <property type="match status" value="1"/>
</dbReference>
<evidence type="ECO:0000256" key="1">
    <source>
        <dbReference type="SAM" id="Phobius"/>
    </source>
</evidence>
<proteinExistence type="predicted"/>
<feature type="transmembrane region" description="Helical" evidence="1">
    <location>
        <begin position="134"/>
        <end position="155"/>
    </location>
</feature>
<organism evidence="2 3">
    <name type="scientific">Sphingomonas longa</name>
    <dbReference type="NCBI Taxonomy" id="2778730"/>
    <lineage>
        <taxon>Bacteria</taxon>
        <taxon>Pseudomonadati</taxon>
        <taxon>Pseudomonadota</taxon>
        <taxon>Alphaproteobacteria</taxon>
        <taxon>Sphingomonadales</taxon>
        <taxon>Sphingomonadaceae</taxon>
        <taxon>Sphingomonas</taxon>
    </lineage>
</organism>
<evidence type="ECO:0000313" key="2">
    <source>
        <dbReference type="EMBL" id="MBM6574958.1"/>
    </source>
</evidence>
<gene>
    <name evidence="2" type="ORF">ILT43_01125</name>
</gene>
<dbReference type="InterPro" id="IPR052712">
    <property type="entry name" value="Acid_resist_chaperone_HdeD"/>
</dbReference>
<dbReference type="Proteomes" id="UP000763641">
    <property type="component" value="Unassembled WGS sequence"/>
</dbReference>
<evidence type="ECO:0000313" key="3">
    <source>
        <dbReference type="Proteomes" id="UP000763641"/>
    </source>
</evidence>
<feature type="transmembrane region" description="Helical" evidence="1">
    <location>
        <begin position="46"/>
        <end position="70"/>
    </location>
</feature>
<dbReference type="Pfam" id="PF03729">
    <property type="entry name" value="DUF308"/>
    <property type="match status" value="2"/>
</dbReference>
<accession>A0ABS2D220</accession>